<dbReference type="PANTHER" id="PTHR34582:SF6">
    <property type="entry name" value="UPF0702 TRANSMEMBRANE PROTEIN YCAP"/>
    <property type="match status" value="1"/>
</dbReference>
<reference evidence="2 3" key="1">
    <citation type="submission" date="2023-10" db="EMBL/GenBank/DDBJ databases">
        <title>Surface-active antibiotics is a multifunctional adaptation for post-fire microbes.</title>
        <authorList>
            <person name="Liu M.D."/>
            <person name="Du Y."/>
            <person name="Koupaei S.K."/>
            <person name="Kim N.R."/>
            <person name="Zhang W."/>
            <person name="Traxler M.F."/>
        </authorList>
    </citation>
    <scope>NUCLEOTIDE SEQUENCE [LARGE SCALE GENOMIC DNA]</scope>
    <source>
        <strain evidence="2 3">F3</strain>
    </source>
</reference>
<dbReference type="InterPro" id="IPR023090">
    <property type="entry name" value="UPF0702_alpha/beta_dom_sf"/>
</dbReference>
<dbReference type="EMBL" id="CP136511">
    <property type="protein sequence ID" value="WOD14019.1"/>
    <property type="molecule type" value="Genomic_DNA"/>
</dbReference>
<dbReference type="RefSeq" id="WP_317015767.1">
    <property type="nucleotide sequence ID" value="NZ_CP136511.1"/>
</dbReference>
<feature type="transmembrane region" description="Helical" evidence="1">
    <location>
        <begin position="78"/>
        <end position="97"/>
    </location>
</feature>
<keyword evidence="1" id="KW-1133">Transmembrane helix</keyword>
<protein>
    <submittedName>
        <fullName evidence="2">DUF421 domain-containing protein</fullName>
    </submittedName>
</protein>
<dbReference type="Proteomes" id="UP001302652">
    <property type="component" value="Chromosome 3"/>
</dbReference>
<organism evidence="2 3">
    <name type="scientific">Paraburkholderia kirstenboschensis</name>
    <dbReference type="NCBI Taxonomy" id="1245436"/>
    <lineage>
        <taxon>Bacteria</taxon>
        <taxon>Pseudomonadati</taxon>
        <taxon>Pseudomonadota</taxon>
        <taxon>Betaproteobacteria</taxon>
        <taxon>Burkholderiales</taxon>
        <taxon>Burkholderiaceae</taxon>
        <taxon>Paraburkholderia</taxon>
    </lineage>
</organism>
<accession>A0ABZ0EC26</accession>
<keyword evidence="3" id="KW-1185">Reference proteome</keyword>
<name>A0ABZ0EC26_9BURK</name>
<keyword evidence="1" id="KW-0812">Transmembrane</keyword>
<sequence length="232" mass="25711">MKDQPFSLTDWHRFLFGNASWPFLLEVLLRTSVTYVLLIVVMRLLGRRVAGQYTLFEISIAVTLAAAVGVPLQAADRGLLPPVVIAVVVVLLQRLIARTGSTHRRLETLISSDVTLLASEGHLEHVELARTAMPREKVFEAMRVKGWQHLGQISRLYMEPSGSFSFIPARPPRPGLSVLPAIDDELRAEGRVDGCSACTECGTTIDTAEPQGRVCERCGSRDWTYAVTELER</sequence>
<feature type="transmembrane region" description="Helical" evidence="1">
    <location>
        <begin position="53"/>
        <end position="72"/>
    </location>
</feature>
<evidence type="ECO:0000256" key="1">
    <source>
        <dbReference type="SAM" id="Phobius"/>
    </source>
</evidence>
<gene>
    <name evidence="2" type="ORF">RW095_00305</name>
</gene>
<dbReference type="Gene3D" id="3.30.240.20">
    <property type="entry name" value="bsu07140 like domains"/>
    <property type="match status" value="1"/>
</dbReference>
<dbReference type="PANTHER" id="PTHR34582">
    <property type="entry name" value="UPF0702 TRANSMEMBRANE PROTEIN YCAP"/>
    <property type="match status" value="1"/>
</dbReference>
<evidence type="ECO:0000313" key="3">
    <source>
        <dbReference type="Proteomes" id="UP001302652"/>
    </source>
</evidence>
<keyword evidence="1" id="KW-0472">Membrane</keyword>
<evidence type="ECO:0000313" key="2">
    <source>
        <dbReference type="EMBL" id="WOD14019.1"/>
    </source>
</evidence>
<feature type="transmembrane region" description="Helical" evidence="1">
    <location>
        <begin position="20"/>
        <end position="41"/>
    </location>
</feature>
<proteinExistence type="predicted"/>